<comment type="catalytic activity">
    <reaction evidence="2">
        <text>beta-D-GlcNAc-(1-&gt;4)-Mur2Ac(oyl-L-Ala-gamma-D-Glu-L-Lys-D-Ala-D-Ala)-di-trans,octa-cis-undecaprenyl diphosphate + L-glutamine + ATP + H2O = beta-D-GlcNAc-(1-&gt;4)-Mur2Ac(oyl-L-Ala-D-isoglutaminyl-L-Lys-D-Ala-D-Ala)-di-trans,octa-cis-undecaprenyl diphosphate + L-glutamate + ADP + phosphate + H(+)</text>
        <dbReference type="Rhea" id="RHEA:57928"/>
        <dbReference type="ChEBI" id="CHEBI:15377"/>
        <dbReference type="ChEBI" id="CHEBI:15378"/>
        <dbReference type="ChEBI" id="CHEBI:29985"/>
        <dbReference type="ChEBI" id="CHEBI:30616"/>
        <dbReference type="ChEBI" id="CHEBI:43474"/>
        <dbReference type="ChEBI" id="CHEBI:58359"/>
        <dbReference type="ChEBI" id="CHEBI:60033"/>
        <dbReference type="ChEBI" id="CHEBI:62233"/>
        <dbReference type="ChEBI" id="CHEBI:456216"/>
        <dbReference type="EC" id="6.3.5.13"/>
    </reaction>
</comment>
<keyword evidence="2" id="KW-0436">Ligase</keyword>
<dbReference type="HAMAP" id="MF_02213">
    <property type="entry name" value="Lipid_II_synth_GatD"/>
    <property type="match status" value="1"/>
</dbReference>
<comment type="function">
    <text evidence="2">The lipid II isoglutaminyl synthase complex catalyzes the formation of alpha-D-isoglutamine in the cell wall lipid II stem peptide. The GatD subunit catalyzes the hydrolysis of glutamine to glutamate and ammonia. The resulting ammonia molecule is channeled to the active site of MurT.</text>
</comment>
<feature type="domain" description="CobB/CobQ-like glutamine amidotransferase" evidence="3">
    <location>
        <begin position="5"/>
        <end position="196"/>
    </location>
</feature>
<evidence type="ECO:0000256" key="1">
    <source>
        <dbReference type="ARBA" id="ARBA00022962"/>
    </source>
</evidence>
<dbReference type="InterPro" id="IPR033949">
    <property type="entry name" value="CobQ_GATase1"/>
</dbReference>
<evidence type="ECO:0000256" key="2">
    <source>
        <dbReference type="HAMAP-Rule" id="MF_02213"/>
    </source>
</evidence>
<keyword evidence="1 2" id="KW-0315">Glutamine amidotransferase</keyword>
<dbReference type="CDD" id="cd01750">
    <property type="entry name" value="GATase1_CobQ"/>
    <property type="match status" value="1"/>
</dbReference>
<keyword evidence="2" id="KW-0961">Cell wall biogenesis/degradation</keyword>
<reference evidence="4 5" key="1">
    <citation type="submission" date="2021-02" db="EMBL/GenBank/DDBJ databases">
        <title>FDA dAtabase for Regulatory Grade micrObial Sequences (FDA-ARGOS): Supporting development and validation of Infectious Disease Dx tests.</title>
        <authorList>
            <person name="Sproer C."/>
            <person name="Gronow S."/>
            <person name="Severitt S."/>
            <person name="Schroder I."/>
            <person name="Tallon L."/>
            <person name="Sadzewicz L."/>
            <person name="Zhao X."/>
            <person name="Boylan J."/>
            <person name="Ott S."/>
            <person name="Bowen H."/>
            <person name="Vavikolanu K."/>
            <person name="Mehta A."/>
            <person name="Aluvathingal J."/>
            <person name="Nadendla S."/>
            <person name="Lowell S."/>
            <person name="Myers T."/>
            <person name="Yan Y."/>
            <person name="Sichtig H."/>
        </authorList>
    </citation>
    <scope>NUCLEOTIDE SEQUENCE [LARGE SCALE GENOMIC DNA]</scope>
    <source>
        <strain evidence="4 5">FDAARGOS_1207</strain>
    </source>
</reference>
<dbReference type="SUPFAM" id="SSF52317">
    <property type="entry name" value="Class I glutamine amidotransferase-like"/>
    <property type="match status" value="1"/>
</dbReference>
<keyword evidence="2" id="KW-0573">Peptidoglycan synthesis</keyword>
<name>A0ABX7HDN2_9STAP</name>
<comment type="pathway">
    <text evidence="2">Cell wall biogenesis; peptidoglycan biosynthesis.</text>
</comment>
<dbReference type="PROSITE" id="PS51274">
    <property type="entry name" value="GATASE_COBBQ"/>
    <property type="match status" value="1"/>
</dbReference>
<keyword evidence="5" id="KW-1185">Reference proteome</keyword>
<dbReference type="InterPro" id="IPR011698">
    <property type="entry name" value="GATase_3"/>
</dbReference>
<feature type="active site" evidence="2">
    <location>
        <position position="189"/>
    </location>
</feature>
<comment type="similarity">
    <text evidence="2">Belongs to the CobB/CobQ family. GatD subfamily.</text>
</comment>
<comment type="catalytic activity">
    <reaction evidence="2">
        <text>L-glutamine + H2O = L-glutamate + NH4(+)</text>
        <dbReference type="Rhea" id="RHEA:15889"/>
        <dbReference type="ChEBI" id="CHEBI:15377"/>
        <dbReference type="ChEBI" id="CHEBI:28938"/>
        <dbReference type="ChEBI" id="CHEBI:29985"/>
        <dbReference type="ChEBI" id="CHEBI:58359"/>
        <dbReference type="EC" id="3.5.1.2"/>
    </reaction>
</comment>
<feature type="binding site" evidence="2">
    <location>
        <position position="128"/>
    </location>
    <ligand>
        <name>substrate</name>
    </ligand>
</feature>
<dbReference type="PANTHER" id="PTHR21343:SF9">
    <property type="entry name" value="LIPID II ISOGLUTAMINYL SYNTHASE (GLUTAMINE-HYDROLYZING) SUBUNIT GATD"/>
    <property type="match status" value="1"/>
</dbReference>
<protein>
    <recommendedName>
        <fullName evidence="2">Lipid II isoglutaminyl synthase (glutamine-hydrolyzing) subunit GatD</fullName>
        <ecNumber evidence="2">6.3.5.13</ecNumber>
    </recommendedName>
    <alternativeName>
        <fullName evidence="2">Lipid II isoglutaminyl synthase glutaminase subunit</fullName>
        <ecNumber evidence="2">3.5.1.2</ecNumber>
    </alternativeName>
</protein>
<keyword evidence="2" id="KW-0133">Cell shape</keyword>
<accession>A0ABX7HDN2</accession>
<dbReference type="EC" id="6.3.5.13" evidence="2"/>
<feature type="active site" description="Nucleophile" evidence="2">
    <location>
        <position position="94"/>
    </location>
</feature>
<evidence type="ECO:0000313" key="4">
    <source>
        <dbReference type="EMBL" id="QRO84342.1"/>
    </source>
</evidence>
<sequence>MSSIKIYHFMPDKLNLYGDIGNIIALKQRAKWRNINVEVVDITETDDLSLDECDIFFIGGGSDREQSLATEQLKKIKTQLKNAIEDGMPTLTICGGYQFLGSEYVTPDGTRLEGLNILNIFTESKKERLIGDIVIESETFGQIVGFENHGGRTYHEYPTLGKVVDGYGNNDTDKREGIHYKNLLGTYLHGPILPKNHEITDYLLKQACIRKGIAFEPEKLDNTVEEAAKQAIIKRLLKAK</sequence>
<organism evidence="4 5">
    <name type="scientific">Mammaliicoccus vitulinus</name>
    <dbReference type="NCBI Taxonomy" id="71237"/>
    <lineage>
        <taxon>Bacteria</taxon>
        <taxon>Bacillati</taxon>
        <taxon>Bacillota</taxon>
        <taxon>Bacilli</taxon>
        <taxon>Bacillales</taxon>
        <taxon>Staphylococcaceae</taxon>
        <taxon>Mammaliicoccus</taxon>
    </lineage>
</organism>
<dbReference type="RefSeq" id="WP_103322935.1">
    <property type="nucleotide sequence ID" value="NZ_CBCPHH010000008.1"/>
</dbReference>
<keyword evidence="2" id="KW-0378">Hydrolase</keyword>
<dbReference type="Proteomes" id="UP000627155">
    <property type="component" value="Chromosome"/>
</dbReference>
<dbReference type="InterPro" id="IPR043702">
    <property type="entry name" value="Lipid_II_synth_GatD"/>
</dbReference>
<dbReference type="EC" id="3.5.1.2" evidence="2"/>
<comment type="subunit">
    <text evidence="2">Forms a heterodimer with MurT.</text>
</comment>
<gene>
    <name evidence="2" type="primary">gatD</name>
    <name evidence="4" type="ORF">I6J37_08950</name>
</gene>
<dbReference type="InterPro" id="IPR029062">
    <property type="entry name" value="Class_I_gatase-like"/>
</dbReference>
<dbReference type="EMBL" id="CP069486">
    <property type="protein sequence ID" value="QRO84342.1"/>
    <property type="molecule type" value="Genomic_DNA"/>
</dbReference>
<evidence type="ECO:0000313" key="5">
    <source>
        <dbReference type="Proteomes" id="UP000627155"/>
    </source>
</evidence>
<dbReference type="PANTHER" id="PTHR21343">
    <property type="entry name" value="DETHIOBIOTIN SYNTHETASE"/>
    <property type="match status" value="1"/>
</dbReference>
<evidence type="ECO:0000259" key="3">
    <source>
        <dbReference type="Pfam" id="PF07685"/>
    </source>
</evidence>
<dbReference type="Pfam" id="PF07685">
    <property type="entry name" value="GATase_3"/>
    <property type="match status" value="1"/>
</dbReference>
<dbReference type="Gene3D" id="3.40.50.880">
    <property type="match status" value="1"/>
</dbReference>
<proteinExistence type="inferred from homology"/>